<dbReference type="HOGENOM" id="CLU_2598409_0_0_4"/>
<dbReference type="KEGG" id="eba:ebA5552"/>
<feature type="region of interest" description="Disordered" evidence="1">
    <location>
        <begin position="31"/>
        <end position="51"/>
    </location>
</feature>
<organism evidence="2 3">
    <name type="scientific">Aromatoleum aromaticum (strain DSM 19018 / LMG 30748 / EbN1)</name>
    <name type="common">Azoarcus sp. (strain EbN1)</name>
    <dbReference type="NCBI Taxonomy" id="76114"/>
    <lineage>
        <taxon>Bacteria</taxon>
        <taxon>Pseudomonadati</taxon>
        <taxon>Pseudomonadota</taxon>
        <taxon>Betaproteobacteria</taxon>
        <taxon>Rhodocyclales</taxon>
        <taxon>Rhodocyclaceae</taxon>
        <taxon>Aromatoleum</taxon>
    </lineage>
</organism>
<name>Q5P078_AROAE</name>
<gene>
    <name evidence="2" type="ORF">ebA5552</name>
</gene>
<evidence type="ECO:0000313" key="3">
    <source>
        <dbReference type="Proteomes" id="UP000006552"/>
    </source>
</evidence>
<dbReference type="AlphaFoldDB" id="Q5P078"/>
<reference evidence="2 3" key="1">
    <citation type="journal article" date="2005" name="Arch. Microbiol.">
        <title>The genome sequence of an anaerobic aromatic-degrading denitrifying bacterium, strain EbN1.</title>
        <authorList>
            <person name="Rabus R."/>
            <person name="Kube M."/>
            <person name="Heider J."/>
            <person name="Beck A."/>
            <person name="Heitmann K."/>
            <person name="Widdel F."/>
            <person name="Reinhardt R."/>
        </authorList>
    </citation>
    <scope>NUCLEOTIDE SEQUENCE [LARGE SCALE GENOMIC DNA]</scope>
    <source>
        <strain evidence="2 3">EbN1</strain>
    </source>
</reference>
<evidence type="ECO:0000313" key="2">
    <source>
        <dbReference type="EMBL" id="CAI09286.1"/>
    </source>
</evidence>
<accession>Q5P078</accession>
<protein>
    <submittedName>
        <fullName evidence="2">Uncharacterized protein</fullName>
    </submittedName>
</protein>
<proteinExistence type="predicted"/>
<keyword evidence="3" id="KW-1185">Reference proteome</keyword>
<sequence>MVLPLRNKAVRQRASWPWTRVHHAQAATAWRYAGASSSGRGPRALRDRVRPTATARRFHKLSFKRLIRSVSCRKTARMR</sequence>
<dbReference type="EMBL" id="CR555306">
    <property type="protein sequence ID" value="CAI09286.1"/>
    <property type="molecule type" value="Genomic_DNA"/>
</dbReference>
<evidence type="ECO:0000256" key="1">
    <source>
        <dbReference type="SAM" id="MobiDB-lite"/>
    </source>
</evidence>
<dbReference type="Proteomes" id="UP000006552">
    <property type="component" value="Chromosome"/>
</dbReference>